<dbReference type="Proteomes" id="UP000011014">
    <property type="component" value="Unassembled WGS sequence"/>
</dbReference>
<proteinExistence type="predicted"/>
<dbReference type="EMBL" id="FN655778">
    <property type="protein sequence ID" value="CBY40105.1"/>
    <property type="molecule type" value="Genomic_DNA"/>
</dbReference>
<reference evidence="2" key="1">
    <citation type="journal article" date="2010" name="Science">
        <title>Plasticity of animal genome architecture unmasked by rapid evolution of a pelagic tunicate.</title>
        <authorList>
            <person name="Denoeud F."/>
            <person name="Henriet S."/>
            <person name="Mungpakdee S."/>
            <person name="Aury J.M."/>
            <person name="Da Silva C."/>
            <person name="Brinkmann H."/>
            <person name="Mikhaleva J."/>
            <person name="Olsen L.C."/>
            <person name="Jubin C."/>
            <person name="Canestro C."/>
            <person name="Bouquet J.M."/>
            <person name="Danks G."/>
            <person name="Poulain J."/>
            <person name="Campsteijn C."/>
            <person name="Adamski M."/>
            <person name="Cross I."/>
            <person name="Yadetie F."/>
            <person name="Muffato M."/>
            <person name="Louis A."/>
            <person name="Butcher S."/>
            <person name="Tsagkogeorga G."/>
            <person name="Konrad A."/>
            <person name="Singh S."/>
            <person name="Jensen M.F."/>
            <person name="Cong E.H."/>
            <person name="Eikeseth-Otteraa H."/>
            <person name="Noel B."/>
            <person name="Anthouard V."/>
            <person name="Porcel B.M."/>
            <person name="Kachouri-Lafond R."/>
            <person name="Nishino A."/>
            <person name="Ugolini M."/>
            <person name="Chourrout P."/>
            <person name="Nishida H."/>
            <person name="Aasland R."/>
            <person name="Huzurbazar S."/>
            <person name="Westhof E."/>
            <person name="Delsuc F."/>
            <person name="Lehrach H."/>
            <person name="Reinhardt R."/>
            <person name="Weissenbach J."/>
            <person name="Roy S.W."/>
            <person name="Artiguenave F."/>
            <person name="Postlethwait J.H."/>
            <person name="Manak J.R."/>
            <person name="Thompson E.M."/>
            <person name="Jaillon O."/>
            <person name="Du Pasquier L."/>
            <person name="Boudinot P."/>
            <person name="Liberles D.A."/>
            <person name="Volff J.N."/>
            <person name="Philippe H."/>
            <person name="Lenhard B."/>
            <person name="Roest Crollius H."/>
            <person name="Wincker P."/>
            <person name="Chourrout D."/>
        </authorList>
    </citation>
    <scope>NUCLEOTIDE SEQUENCE [LARGE SCALE GENOMIC DNA]</scope>
</reference>
<evidence type="ECO:0000256" key="1">
    <source>
        <dbReference type="SAM" id="Phobius"/>
    </source>
</evidence>
<keyword evidence="1" id="KW-1133">Transmembrane helix</keyword>
<feature type="transmembrane region" description="Helical" evidence="1">
    <location>
        <begin position="70"/>
        <end position="88"/>
    </location>
</feature>
<organism evidence="2">
    <name type="scientific">Oikopleura dioica</name>
    <name type="common">Tunicate</name>
    <dbReference type="NCBI Taxonomy" id="34765"/>
    <lineage>
        <taxon>Eukaryota</taxon>
        <taxon>Metazoa</taxon>
        <taxon>Chordata</taxon>
        <taxon>Tunicata</taxon>
        <taxon>Appendicularia</taxon>
        <taxon>Copelata</taxon>
        <taxon>Oikopleuridae</taxon>
        <taxon>Oikopleura</taxon>
    </lineage>
</organism>
<feature type="transmembrane region" description="Helical" evidence="1">
    <location>
        <begin position="38"/>
        <end position="58"/>
    </location>
</feature>
<protein>
    <submittedName>
        <fullName evidence="2">Uncharacterized protein</fullName>
    </submittedName>
</protein>
<name>E4YXC2_OIKDI</name>
<dbReference type="AlphaFoldDB" id="E4YXC2"/>
<keyword evidence="1" id="KW-0472">Membrane</keyword>
<feature type="transmembrane region" description="Helical" evidence="1">
    <location>
        <begin position="108"/>
        <end position="134"/>
    </location>
</feature>
<gene>
    <name evidence="2" type="ORF">GSOID_T00022080001</name>
</gene>
<feature type="transmembrane region" description="Helical" evidence="1">
    <location>
        <begin position="146"/>
        <end position="169"/>
    </location>
</feature>
<accession>E4YXC2</accession>
<evidence type="ECO:0000313" key="2">
    <source>
        <dbReference type="EMBL" id="CBY40105.1"/>
    </source>
</evidence>
<sequence length="198" mass="21665">MKIDPLSMLSENDVLPATNLQECGDTIEVSQTTALKGMLIAGYIMLIVPFFPLVGAFLKRKESNHVWGSNIPGLCSLVAGCLYLSWYYKGIDPTDLDKIAMFNKIFKAFVALSLVVTLFGVLALIQLCFAFLANLCCSKFGSGDRLVGLCTFIFMLIVLAFLIAAPAAATGLGWKYAFGPCDYWLSALTIFDKTSIDW</sequence>
<keyword evidence="1" id="KW-0812">Transmembrane</keyword>